<dbReference type="PANTHER" id="PTHR10672:SF39">
    <property type="entry name" value="CLASS II ALDOLASE_ADDUCIN N-TERMINAL DOMAIN-CONTAINING PROTEIN"/>
    <property type="match status" value="1"/>
</dbReference>
<dbReference type="InterPro" id="IPR051017">
    <property type="entry name" value="Aldolase-II_Adducin_sf"/>
</dbReference>
<dbReference type="Gene3D" id="3.40.225.10">
    <property type="entry name" value="Class II aldolase/adducin N-terminal domain"/>
    <property type="match status" value="1"/>
</dbReference>
<organism evidence="3 4">
    <name type="scientific">Pseudozyma hubeiensis (strain SY62)</name>
    <name type="common">Yeast</name>
    <dbReference type="NCBI Taxonomy" id="1305764"/>
    <lineage>
        <taxon>Eukaryota</taxon>
        <taxon>Fungi</taxon>
        <taxon>Dikarya</taxon>
        <taxon>Basidiomycota</taxon>
        <taxon>Ustilaginomycotina</taxon>
        <taxon>Ustilaginomycetes</taxon>
        <taxon>Ustilaginales</taxon>
        <taxon>Ustilaginaceae</taxon>
        <taxon>Pseudozyma</taxon>
    </lineage>
</organism>
<feature type="compositionally biased region" description="Low complexity" evidence="1">
    <location>
        <begin position="297"/>
        <end position="309"/>
    </location>
</feature>
<sequence>MRQGLPSLTPRQLAVNQLVNASRILAYQGIADDGLGHISIRDPLSPDTTFLITAGSKTAAQITPADIAVVRINDSLVTSAALVGYAAPLRPAEIFIHSSIYQRFPNTTVNSIAYYQTEQLLPWTLFTGTSDSTSDMTSLYATTSGAAFMGVHPAPVFDAFDADPSTTTVIVDNVIKSYELSQRFGLSDAPVDSINQTGGFRPLVLMRNDGATVVGTSVPETVFRFVQAAKSARVQFHAAALNGNGTTPLFVPNAAAKTSDAYLRRWLYWMTQIEDGIRDDSARSPELWQGDGDPSRGAAAGSKGKNGASTGREIEPVATMLGVVFALTLCCFRVV</sequence>
<reference evidence="4" key="1">
    <citation type="journal article" date="2013" name="Genome Announc.">
        <title>Draft genome sequence of the basidiomycetous yeast-like fungus Pseudozyma hubeiensis SY62, which produces an abundant amount of the biosurfactant mannosylerythritol lipids.</title>
        <authorList>
            <person name="Konishi M."/>
            <person name="Hatada Y."/>
            <person name="Horiuchi J."/>
        </authorList>
    </citation>
    <scope>NUCLEOTIDE SEQUENCE [LARGE SCALE GENOMIC DNA]</scope>
    <source>
        <strain evidence="4">SY62</strain>
    </source>
</reference>
<feature type="region of interest" description="Disordered" evidence="1">
    <location>
        <begin position="280"/>
        <end position="310"/>
    </location>
</feature>
<dbReference type="Proteomes" id="UP000014071">
    <property type="component" value="Unassembled WGS sequence"/>
</dbReference>
<accession>R9PH28</accession>
<evidence type="ECO:0000256" key="1">
    <source>
        <dbReference type="SAM" id="MobiDB-lite"/>
    </source>
</evidence>
<dbReference type="Pfam" id="PF00596">
    <property type="entry name" value="Aldolase_II"/>
    <property type="match status" value="1"/>
</dbReference>
<dbReference type="InterPro" id="IPR001303">
    <property type="entry name" value="Aldolase_II/adducin_N"/>
</dbReference>
<dbReference type="GO" id="GO:0005856">
    <property type="term" value="C:cytoskeleton"/>
    <property type="evidence" value="ECO:0007669"/>
    <property type="project" value="TreeGrafter"/>
</dbReference>
<gene>
    <name evidence="3" type="ORF">PHSY_004965</name>
</gene>
<dbReference type="GeneID" id="24110246"/>
<keyword evidence="4" id="KW-1185">Reference proteome</keyword>
<dbReference type="eggNOG" id="ENOG502SKYK">
    <property type="taxonomic scope" value="Eukaryota"/>
</dbReference>
<dbReference type="STRING" id="1305764.R9PH28"/>
<dbReference type="EMBL" id="DF238809">
    <property type="protein sequence ID" value="GAC97380.1"/>
    <property type="molecule type" value="Genomic_DNA"/>
</dbReference>
<evidence type="ECO:0000313" key="3">
    <source>
        <dbReference type="EMBL" id="GAC97380.1"/>
    </source>
</evidence>
<dbReference type="InterPro" id="IPR036409">
    <property type="entry name" value="Aldolase_II/adducin_N_sf"/>
</dbReference>
<evidence type="ECO:0000259" key="2">
    <source>
        <dbReference type="SMART" id="SM01007"/>
    </source>
</evidence>
<name>R9PH28_PSEHS</name>
<dbReference type="HOGENOM" id="CLU_776580_0_0_1"/>
<protein>
    <submittedName>
        <fullName evidence="3">Class II aldolase/adducin domain containing protein</fullName>
    </submittedName>
</protein>
<dbReference type="GO" id="GO:0051015">
    <property type="term" value="F:actin filament binding"/>
    <property type="evidence" value="ECO:0007669"/>
    <property type="project" value="TreeGrafter"/>
</dbReference>
<dbReference type="SUPFAM" id="SSF53639">
    <property type="entry name" value="AraD/HMP-PK domain-like"/>
    <property type="match status" value="1"/>
</dbReference>
<dbReference type="RefSeq" id="XP_012190967.1">
    <property type="nucleotide sequence ID" value="XM_012335577.1"/>
</dbReference>
<evidence type="ECO:0000313" key="4">
    <source>
        <dbReference type="Proteomes" id="UP000014071"/>
    </source>
</evidence>
<feature type="domain" description="Class II aldolase/adducin N-terminal" evidence="2">
    <location>
        <begin position="16"/>
        <end position="236"/>
    </location>
</feature>
<dbReference type="PANTHER" id="PTHR10672">
    <property type="entry name" value="ADDUCIN"/>
    <property type="match status" value="1"/>
</dbReference>
<dbReference type="OrthoDB" id="2932980at2759"/>
<dbReference type="SMART" id="SM01007">
    <property type="entry name" value="Aldolase_II"/>
    <property type="match status" value="1"/>
</dbReference>
<dbReference type="AlphaFoldDB" id="R9PH28"/>
<proteinExistence type="predicted"/>